<gene>
    <name evidence="1" type="ORF">FHS27_003677</name>
</gene>
<evidence type="ECO:0000313" key="2">
    <source>
        <dbReference type="Proteomes" id="UP000536179"/>
    </source>
</evidence>
<dbReference type="AlphaFoldDB" id="A0A7W5H7B7"/>
<evidence type="ECO:0000313" key="1">
    <source>
        <dbReference type="EMBL" id="MBB3207850.1"/>
    </source>
</evidence>
<dbReference type="Pfam" id="PF06727">
    <property type="entry name" value="DUF1207"/>
    <property type="match status" value="1"/>
</dbReference>
<organism evidence="1 2">
    <name type="scientific">Aporhodopirellula rubra</name>
    <dbReference type="NCBI Taxonomy" id="980271"/>
    <lineage>
        <taxon>Bacteria</taxon>
        <taxon>Pseudomonadati</taxon>
        <taxon>Planctomycetota</taxon>
        <taxon>Planctomycetia</taxon>
        <taxon>Pirellulales</taxon>
        <taxon>Pirellulaceae</taxon>
        <taxon>Aporhodopirellula</taxon>
    </lineage>
</organism>
<evidence type="ECO:0008006" key="3">
    <source>
        <dbReference type="Google" id="ProtNLM"/>
    </source>
</evidence>
<comment type="caution">
    <text evidence="1">The sequence shown here is derived from an EMBL/GenBank/DDBJ whole genome shotgun (WGS) entry which is preliminary data.</text>
</comment>
<reference evidence="1 2" key="1">
    <citation type="submission" date="2020-08" db="EMBL/GenBank/DDBJ databases">
        <title>Genomic Encyclopedia of Type Strains, Phase III (KMG-III): the genomes of soil and plant-associated and newly described type strains.</title>
        <authorList>
            <person name="Whitman W."/>
        </authorList>
    </citation>
    <scope>NUCLEOTIDE SEQUENCE [LARGE SCALE GENOMIC DNA]</scope>
    <source>
        <strain evidence="1 2">CECT 8075</strain>
    </source>
</reference>
<dbReference type="EMBL" id="JACHXU010000012">
    <property type="protein sequence ID" value="MBB3207850.1"/>
    <property type="molecule type" value="Genomic_DNA"/>
</dbReference>
<dbReference type="Proteomes" id="UP000536179">
    <property type="component" value="Unassembled WGS sequence"/>
</dbReference>
<sequence>MAVTSAQDPHRQSLADPMLEYKELPFLLPEVADVSESAEASGFLNEVVGGGVASIAFPGDATSDAALFPATGSIVGSSTQLPPDAVEQTVIRTISAVRPVIEERDWHLLPDGLMYHAYLAGPQEPRISAILFGDDNGGYFWDATLGGRVGILRYGTEGANDPKGFQWDLEGAVITRLDLLNSEDVESMDFRFGTEMTWAEGPWAMKFGYFHLSSHVGDEYLINNPTFERINYVAESLVYGVSYNPSTTTRVYGEVAGAVKKSGGAKRMQYQTGAEWTAKPRRPRGIAPFAAANLAFHESTEYHMATTLQAGWCYQGPKSDRRLRFGMQYGDGPSSQFQFFKRNDEYLGFGIWFDY</sequence>
<protein>
    <recommendedName>
        <fullName evidence="3">DUF1207 domain-containing protein</fullName>
    </recommendedName>
</protein>
<proteinExistence type="predicted"/>
<dbReference type="InterPro" id="IPR009599">
    <property type="entry name" value="DUF1207"/>
</dbReference>
<keyword evidence="2" id="KW-1185">Reference proteome</keyword>
<accession>A0A7W5H7B7</accession>
<dbReference type="RefSeq" id="WP_246419974.1">
    <property type="nucleotide sequence ID" value="NZ_JACHXU010000012.1"/>
</dbReference>
<name>A0A7W5H7B7_9BACT</name>